<keyword evidence="5" id="KW-0934">Plastid</keyword>
<dbReference type="KEGG" id="olu:OSTLU_119497"/>
<dbReference type="HOGENOM" id="CLU_1638194_0_0_1"/>
<evidence type="ECO:0000256" key="7">
    <source>
        <dbReference type="ARBA" id="ARBA00023136"/>
    </source>
</evidence>
<dbReference type="AlphaFoldDB" id="A4RT20"/>
<protein>
    <recommendedName>
        <fullName evidence="9">PSII 6.1 kDa protein</fullName>
    </recommendedName>
</protein>
<dbReference type="OrthoDB" id="2017665at2759"/>
<dbReference type="eggNOG" id="ENOG502SDRE">
    <property type="taxonomic scope" value="Eukaryota"/>
</dbReference>
<comment type="subcellular location">
    <subcellularLocation>
        <location evidence="1">Plastid</location>
        <location evidence="1">Chloroplast thylakoid membrane</location>
        <topology evidence="1">Single-pass membrane protein</topology>
    </subcellularLocation>
</comment>
<keyword evidence="12" id="KW-1185">Reference proteome</keyword>
<comment type="similarity">
    <text evidence="2">Belongs to the psbW family.</text>
</comment>
<keyword evidence="6" id="KW-0793">Thylakoid</keyword>
<sequence>MFTISSVISTPCNVVQRRSGTCALSAKRYDRVVKRAITRTDKSFSHRQSRSKMPLPSDQVRRKISICIRLVTMSATAPQEMGKRVAGSFALSSMVNVLPALAIVDDRLNGDGTGLPLGINDGALGIILATVPLAIFGLYFIAGKQDASIVAGGKDDDSGLSL</sequence>
<dbReference type="GO" id="GO:0015979">
    <property type="term" value="P:photosynthesis"/>
    <property type="evidence" value="ECO:0007669"/>
    <property type="project" value="UniProtKB-KW"/>
</dbReference>
<evidence type="ECO:0000256" key="3">
    <source>
        <dbReference type="ARBA" id="ARBA00022528"/>
    </source>
</evidence>
<evidence type="ECO:0000256" key="9">
    <source>
        <dbReference type="ARBA" id="ARBA00031756"/>
    </source>
</evidence>
<dbReference type="GO" id="GO:0009523">
    <property type="term" value="C:photosystem II"/>
    <property type="evidence" value="ECO:0007669"/>
    <property type="project" value="UniProtKB-KW"/>
</dbReference>
<organism evidence="11 12">
    <name type="scientific">Ostreococcus lucimarinus (strain CCE9901)</name>
    <dbReference type="NCBI Taxonomy" id="436017"/>
    <lineage>
        <taxon>Eukaryota</taxon>
        <taxon>Viridiplantae</taxon>
        <taxon>Chlorophyta</taxon>
        <taxon>Mamiellophyceae</taxon>
        <taxon>Mamiellales</taxon>
        <taxon>Bathycoccaceae</taxon>
        <taxon>Ostreococcus</taxon>
    </lineage>
</organism>
<dbReference type="STRING" id="436017.A4RT20"/>
<dbReference type="GO" id="GO:0009535">
    <property type="term" value="C:chloroplast thylakoid membrane"/>
    <property type="evidence" value="ECO:0007669"/>
    <property type="project" value="UniProtKB-SubCell"/>
</dbReference>
<evidence type="ECO:0000256" key="1">
    <source>
        <dbReference type="ARBA" id="ARBA00004581"/>
    </source>
</evidence>
<accession>A4RT20</accession>
<dbReference type="InterPro" id="IPR009806">
    <property type="entry name" value="PSII_PsbW_class2"/>
</dbReference>
<keyword evidence="7 10" id="KW-0472">Membrane</keyword>
<keyword evidence="4" id="KW-0602">Photosynthesis</keyword>
<dbReference type="RefSeq" id="XP_001416389.1">
    <property type="nucleotide sequence ID" value="XM_001416352.1"/>
</dbReference>
<evidence type="ECO:0000256" key="8">
    <source>
        <dbReference type="ARBA" id="ARBA00023276"/>
    </source>
</evidence>
<feature type="transmembrane region" description="Helical" evidence="10">
    <location>
        <begin position="85"/>
        <end position="103"/>
    </location>
</feature>
<gene>
    <name evidence="11" type="primary">PsbW</name>
    <name evidence="11" type="ORF">OSTLU_119497</name>
</gene>
<dbReference type="GeneID" id="5000483"/>
<evidence type="ECO:0000256" key="2">
    <source>
        <dbReference type="ARBA" id="ARBA00010395"/>
    </source>
</evidence>
<reference evidence="11 12" key="1">
    <citation type="journal article" date="2007" name="Proc. Natl. Acad. Sci. U.S.A.">
        <title>The tiny eukaryote Ostreococcus provides genomic insights into the paradox of plankton speciation.</title>
        <authorList>
            <person name="Palenik B."/>
            <person name="Grimwood J."/>
            <person name="Aerts A."/>
            <person name="Rouze P."/>
            <person name="Salamov A."/>
            <person name="Putnam N."/>
            <person name="Dupont C."/>
            <person name="Jorgensen R."/>
            <person name="Derelle E."/>
            <person name="Rombauts S."/>
            <person name="Zhou K."/>
            <person name="Otillar R."/>
            <person name="Merchant S.S."/>
            <person name="Podell S."/>
            <person name="Gaasterland T."/>
            <person name="Napoli C."/>
            <person name="Gendler K."/>
            <person name="Manuell A."/>
            <person name="Tai V."/>
            <person name="Vallon O."/>
            <person name="Piganeau G."/>
            <person name="Jancek S."/>
            <person name="Heijde M."/>
            <person name="Jabbari K."/>
            <person name="Bowler C."/>
            <person name="Lohr M."/>
            <person name="Robbens S."/>
            <person name="Werner G."/>
            <person name="Dubchak I."/>
            <person name="Pazour G.J."/>
            <person name="Ren Q."/>
            <person name="Paulsen I."/>
            <person name="Delwiche C."/>
            <person name="Schmutz J."/>
            <person name="Rokhsar D."/>
            <person name="Van de Peer Y."/>
            <person name="Moreau H."/>
            <person name="Grigoriev I.V."/>
        </authorList>
    </citation>
    <scope>NUCLEOTIDE SEQUENCE [LARGE SCALE GENOMIC DNA]</scope>
    <source>
        <strain evidence="11 12">CCE9901</strain>
    </source>
</reference>
<evidence type="ECO:0000256" key="6">
    <source>
        <dbReference type="ARBA" id="ARBA00023078"/>
    </source>
</evidence>
<dbReference type="Gramene" id="ABO94682">
    <property type="protein sequence ID" value="ABO94682"/>
    <property type="gene ID" value="OSTLU_119497"/>
</dbReference>
<name>A4RT20_OSTLU</name>
<proteinExistence type="inferred from homology"/>
<keyword evidence="8" id="KW-0604">Photosystem II</keyword>
<evidence type="ECO:0000256" key="4">
    <source>
        <dbReference type="ARBA" id="ARBA00022531"/>
    </source>
</evidence>
<dbReference type="GO" id="GO:0042549">
    <property type="term" value="P:photosystem II stabilization"/>
    <property type="evidence" value="ECO:0007669"/>
    <property type="project" value="TreeGrafter"/>
</dbReference>
<feature type="transmembrane region" description="Helical" evidence="10">
    <location>
        <begin position="123"/>
        <end position="142"/>
    </location>
</feature>
<evidence type="ECO:0000313" key="12">
    <source>
        <dbReference type="Proteomes" id="UP000001568"/>
    </source>
</evidence>
<dbReference type="PANTHER" id="PTHR34552:SF1">
    <property type="entry name" value="PHOTOSYSTEM II REACTION CENTER W PROTEIN, CHLOROPLASTIC"/>
    <property type="match status" value="1"/>
</dbReference>
<dbReference type="PANTHER" id="PTHR34552">
    <property type="entry name" value="PHOTOSYSTEM II REACTION CENTER W PROTEIN, CHLOROPLASTIC"/>
    <property type="match status" value="1"/>
</dbReference>
<keyword evidence="3" id="KW-0150">Chloroplast</keyword>
<dbReference type="EMBL" id="CP000582">
    <property type="protein sequence ID" value="ABO94682.1"/>
    <property type="molecule type" value="Genomic_DNA"/>
</dbReference>
<dbReference type="Proteomes" id="UP000001568">
    <property type="component" value="Chromosome 2"/>
</dbReference>
<evidence type="ECO:0000256" key="10">
    <source>
        <dbReference type="SAM" id="Phobius"/>
    </source>
</evidence>
<evidence type="ECO:0000256" key="5">
    <source>
        <dbReference type="ARBA" id="ARBA00022640"/>
    </source>
</evidence>
<keyword evidence="10" id="KW-1133">Transmembrane helix</keyword>
<keyword evidence="10" id="KW-0812">Transmembrane</keyword>
<dbReference type="Pfam" id="PF07123">
    <property type="entry name" value="PsbW"/>
    <property type="match status" value="1"/>
</dbReference>
<evidence type="ECO:0000313" key="11">
    <source>
        <dbReference type="EMBL" id="ABO94682.1"/>
    </source>
</evidence>